<dbReference type="GO" id="GO:0003677">
    <property type="term" value="F:DNA binding"/>
    <property type="evidence" value="ECO:0007669"/>
    <property type="project" value="InterPro"/>
</dbReference>
<dbReference type="AlphaFoldDB" id="A0A227KNZ5"/>
<evidence type="ECO:0000259" key="1">
    <source>
        <dbReference type="SMART" id="SM00966"/>
    </source>
</evidence>
<sequence>MFTISLRKTGGSTVATIPKTILELLNIKAGDTVECELTDKGLTMLRNSSGLRRRKLKIKKFNLETLLDEHEKIRPMLDKEYKAWDALLPVGEEIVK</sequence>
<dbReference type="SUPFAM" id="SSF89447">
    <property type="entry name" value="AbrB/MazE/MraZ-like"/>
    <property type="match status" value="1"/>
</dbReference>
<organism evidence="2 3">
    <name type="scientific">Turicimonas muris</name>
    <dbReference type="NCBI Taxonomy" id="1796652"/>
    <lineage>
        <taxon>Bacteria</taxon>
        <taxon>Pseudomonadati</taxon>
        <taxon>Pseudomonadota</taxon>
        <taxon>Betaproteobacteria</taxon>
        <taxon>Burkholderiales</taxon>
        <taxon>Sutterellaceae</taxon>
        <taxon>Turicimonas</taxon>
    </lineage>
</organism>
<gene>
    <name evidence="2" type="ORF">ADH67_06170</name>
</gene>
<dbReference type="EMBL" id="NHMP01000003">
    <property type="protein sequence ID" value="OXE49708.1"/>
    <property type="molecule type" value="Genomic_DNA"/>
</dbReference>
<evidence type="ECO:0000313" key="3">
    <source>
        <dbReference type="Proteomes" id="UP000214610"/>
    </source>
</evidence>
<dbReference type="InterPro" id="IPR037914">
    <property type="entry name" value="SpoVT-AbrB_sf"/>
</dbReference>
<dbReference type="RefSeq" id="WP_066593147.1">
    <property type="nucleotide sequence ID" value="NZ_CAJTBZ010000049.1"/>
</dbReference>
<protein>
    <recommendedName>
        <fullName evidence="1">SpoVT-AbrB domain-containing protein</fullName>
    </recommendedName>
</protein>
<dbReference type="GeneID" id="78361613"/>
<keyword evidence="3" id="KW-1185">Reference proteome</keyword>
<evidence type="ECO:0000313" key="2">
    <source>
        <dbReference type="EMBL" id="OXE49708.1"/>
    </source>
</evidence>
<dbReference type="Gene3D" id="2.10.260.10">
    <property type="match status" value="1"/>
</dbReference>
<dbReference type="Pfam" id="PF04014">
    <property type="entry name" value="MazE_antitoxin"/>
    <property type="match status" value="1"/>
</dbReference>
<feature type="domain" description="SpoVT-AbrB" evidence="1">
    <location>
        <begin position="7"/>
        <end position="52"/>
    </location>
</feature>
<accession>A0A227KNZ5</accession>
<dbReference type="SMART" id="SM00966">
    <property type="entry name" value="SpoVT_AbrB"/>
    <property type="match status" value="1"/>
</dbReference>
<dbReference type="Proteomes" id="UP000214610">
    <property type="component" value="Unassembled WGS sequence"/>
</dbReference>
<reference evidence="3" key="1">
    <citation type="submission" date="2017-05" db="EMBL/GenBank/DDBJ databases">
        <title>Improved OligoMM genomes.</title>
        <authorList>
            <person name="Garzetti D."/>
        </authorList>
    </citation>
    <scope>NUCLEOTIDE SEQUENCE [LARGE SCALE GENOMIC DNA]</scope>
    <source>
        <strain evidence="3">YL45</strain>
    </source>
</reference>
<comment type="caution">
    <text evidence="2">The sequence shown here is derived from an EMBL/GenBank/DDBJ whole genome shotgun (WGS) entry which is preliminary data.</text>
</comment>
<name>A0A227KNZ5_9BURK</name>
<proteinExistence type="predicted"/>
<dbReference type="InterPro" id="IPR007159">
    <property type="entry name" value="SpoVT-AbrB_dom"/>
</dbReference>